<dbReference type="InterPro" id="IPR008928">
    <property type="entry name" value="6-hairpin_glycosidase_sf"/>
</dbReference>
<dbReference type="EMBL" id="JACHGW010000003">
    <property type="protein sequence ID" value="MBB6051255.1"/>
    <property type="molecule type" value="Genomic_DNA"/>
</dbReference>
<evidence type="ECO:0000259" key="3">
    <source>
        <dbReference type="Pfam" id="PF21307"/>
    </source>
</evidence>
<dbReference type="InterPro" id="IPR008979">
    <property type="entry name" value="Galactose-bd-like_sf"/>
</dbReference>
<feature type="domain" description="Glycosyl hydrolase family 95 N-terminal" evidence="2">
    <location>
        <begin position="197"/>
        <end position="351"/>
    </location>
</feature>
<keyword evidence="6" id="KW-1185">Reference proteome</keyword>
<evidence type="ECO:0000259" key="1">
    <source>
        <dbReference type="Pfam" id="PF00754"/>
    </source>
</evidence>
<evidence type="ECO:0000259" key="2">
    <source>
        <dbReference type="Pfam" id="PF14498"/>
    </source>
</evidence>
<reference evidence="5 6" key="1">
    <citation type="submission" date="2020-08" db="EMBL/GenBank/DDBJ databases">
        <title>Genomic Encyclopedia of Type Strains, Phase IV (KMG-IV): sequencing the most valuable type-strain genomes for metagenomic binning, comparative biology and taxonomic classification.</title>
        <authorList>
            <person name="Goeker M."/>
        </authorList>
    </citation>
    <scope>NUCLEOTIDE SEQUENCE [LARGE SCALE GENOMIC DNA]</scope>
    <source>
        <strain evidence="5 6">DSM 23562</strain>
    </source>
</reference>
<dbReference type="PIRSF" id="PIRSF007663">
    <property type="entry name" value="UCP007663"/>
    <property type="match status" value="1"/>
</dbReference>
<feature type="domain" description="Glycosyl hydrolase family 95 catalytic" evidence="4">
    <location>
        <begin position="378"/>
        <end position="788"/>
    </location>
</feature>
<dbReference type="PANTHER" id="PTHR31084:SF0">
    <property type="entry name" value="ALPHA-L-FUCOSIDASE 2"/>
    <property type="match status" value="1"/>
</dbReference>
<sequence length="863" mass="95205">MSNPTLRYHAPATRWEFEALPIGNGRLGAMLFGGIGEEHIQFNEQSLWSGDNNWDGEYQTGDHGFGAYRTFGDVFVHFDGGTAMAKVSSPTGHEAGDGYSNPIDATWDGDSNTKWCIANPGARVQWQVALPKAQAVRSYALTSANDVPARDPQDWVLEGSVDGKSWVELDKQSLGKPFEQRFQTRTFAIAQPRAFAFYRFTFASKNAPHFQVAGVALEGVSLGASQETLPDYRRELDLITGIHTTSFTRDGVTFVRAAFASRPAQVVVFRYTASKKSALTGSLRLKSGQGAAVTARGNELLFDGVMANGLKHAAVVRVLTTGGKLGTEGDALTFSGCDSLTLLLNARTSYKPDFASNWRGDAPLPRLLNELAAAQGKSYTVLKNAHTKDLTGLLGRASLELGVTDAAVRTKPTDERLKLYAKGGSDPELEVTLFQYGRYLLASCSRPGGLPANLQGLWNESNNPAWASDYHNNINVQMNYWAAETTNLSECHTPLMDYIVAQAEPCRIATRRAFGEKTRGWTARTSQNIFGGNGWEWNIPASAWYAQHAWEHYAFTLDKAYLKKTAYPILKEVCQYWEDHLKRLPDGTLVAPNGWSPEHGPHEDGVMMDQQLIWDLFQNYLDAAKALGADTDYQARIAEMQSKLAPNKIGRWGQLQEWQADRDDPKDTHRHTSHLFAVYPGRQISQEKTPELARAAIKSLRARCNDYSASGDETGKPFAVETTIGDSRRSWTWPWRACLWARLGESERAYISVRGLLTYNTLPNLFANHPPFQLDGNFGISAAFAEILLQSHAGVIELLPALPKAWAKNGSFTGLKARGNLTVDCTWKDGKVTAFTVSSPTPASVRVAVNGKVQELKAQVRHK</sequence>
<dbReference type="Pfam" id="PF14498">
    <property type="entry name" value="Glyco_hyd_65N_2"/>
    <property type="match status" value="2"/>
</dbReference>
<dbReference type="GO" id="GO:0005975">
    <property type="term" value="P:carbohydrate metabolic process"/>
    <property type="evidence" value="ECO:0007669"/>
    <property type="project" value="InterPro"/>
</dbReference>
<organism evidence="5 6">
    <name type="scientific">Armatimonas rosea</name>
    <dbReference type="NCBI Taxonomy" id="685828"/>
    <lineage>
        <taxon>Bacteria</taxon>
        <taxon>Bacillati</taxon>
        <taxon>Armatimonadota</taxon>
        <taxon>Armatimonadia</taxon>
        <taxon>Armatimonadales</taxon>
        <taxon>Armatimonadaceae</taxon>
        <taxon>Armatimonas</taxon>
    </lineage>
</organism>
<evidence type="ECO:0000259" key="4">
    <source>
        <dbReference type="Pfam" id="PF22124"/>
    </source>
</evidence>
<dbReference type="InterPro" id="IPR054363">
    <property type="entry name" value="GH95_cat"/>
</dbReference>
<dbReference type="Proteomes" id="UP000520814">
    <property type="component" value="Unassembled WGS sequence"/>
</dbReference>
<dbReference type="RefSeq" id="WP_184197879.1">
    <property type="nucleotide sequence ID" value="NZ_JACHGW010000003.1"/>
</dbReference>
<dbReference type="SUPFAM" id="SSF48208">
    <property type="entry name" value="Six-hairpin glycosidases"/>
    <property type="match status" value="1"/>
</dbReference>
<dbReference type="InterPro" id="IPR016518">
    <property type="entry name" value="Alpha-L-fucosidase"/>
</dbReference>
<dbReference type="AlphaFoldDB" id="A0A7W9W7M9"/>
<dbReference type="InterPro" id="IPR049053">
    <property type="entry name" value="AFCA-like_C"/>
</dbReference>
<evidence type="ECO:0000313" key="5">
    <source>
        <dbReference type="EMBL" id="MBB6051255.1"/>
    </source>
</evidence>
<name>A0A7W9W7M9_ARMRO</name>
<dbReference type="Gene3D" id="2.70.98.50">
    <property type="entry name" value="putative glycoside hydrolase family protein from bacillus halodurans"/>
    <property type="match status" value="1"/>
</dbReference>
<protein>
    <submittedName>
        <fullName evidence="5">Alpha-L-fucosidase 2</fullName>
        <ecNumber evidence="5">3.2.1.51</ecNumber>
    </submittedName>
</protein>
<dbReference type="SUPFAM" id="SSF49785">
    <property type="entry name" value="Galactose-binding domain-like"/>
    <property type="match status" value="1"/>
</dbReference>
<dbReference type="Pfam" id="PF22124">
    <property type="entry name" value="Glyco_hydro_95_cat"/>
    <property type="match status" value="1"/>
</dbReference>
<proteinExistence type="predicted"/>
<gene>
    <name evidence="5" type="ORF">HNQ39_003065</name>
</gene>
<dbReference type="EC" id="3.2.1.51" evidence="5"/>
<accession>A0A7W9W7M9</accession>
<dbReference type="InterPro" id="IPR027414">
    <property type="entry name" value="GH95_N_dom"/>
</dbReference>
<dbReference type="Pfam" id="PF00754">
    <property type="entry name" value="F5_F8_type_C"/>
    <property type="match status" value="1"/>
</dbReference>
<comment type="caution">
    <text evidence="5">The sequence shown here is derived from an EMBL/GenBank/DDBJ whole genome shotgun (WGS) entry which is preliminary data.</text>
</comment>
<dbReference type="InterPro" id="IPR000421">
    <property type="entry name" value="FA58C"/>
</dbReference>
<keyword evidence="5" id="KW-0326">Glycosidase</keyword>
<dbReference type="Gene3D" id="2.60.120.260">
    <property type="entry name" value="Galactose-binding domain-like"/>
    <property type="match status" value="1"/>
</dbReference>
<feature type="domain" description="F5/8 type C" evidence="1">
    <location>
        <begin position="97"/>
        <end position="174"/>
    </location>
</feature>
<dbReference type="PANTHER" id="PTHR31084">
    <property type="entry name" value="ALPHA-L-FUCOSIDASE 2"/>
    <property type="match status" value="1"/>
</dbReference>
<keyword evidence="5" id="KW-0378">Hydrolase</keyword>
<dbReference type="GO" id="GO:0004560">
    <property type="term" value="F:alpha-L-fucosidase activity"/>
    <property type="evidence" value="ECO:0007669"/>
    <property type="project" value="UniProtKB-EC"/>
</dbReference>
<dbReference type="Gene3D" id="1.50.10.10">
    <property type="match status" value="1"/>
</dbReference>
<evidence type="ECO:0000313" key="6">
    <source>
        <dbReference type="Proteomes" id="UP000520814"/>
    </source>
</evidence>
<dbReference type="InterPro" id="IPR012341">
    <property type="entry name" value="6hp_glycosidase-like_sf"/>
</dbReference>
<feature type="domain" description="Alpha fucosidase A-like C-terminal" evidence="3">
    <location>
        <begin position="790"/>
        <end position="854"/>
    </location>
</feature>
<feature type="domain" description="Glycosyl hydrolase family 95 N-terminal" evidence="2">
    <location>
        <begin position="6"/>
        <end position="58"/>
    </location>
</feature>
<dbReference type="Pfam" id="PF21307">
    <property type="entry name" value="Glyco_hydro_95_C"/>
    <property type="match status" value="1"/>
</dbReference>